<protein>
    <submittedName>
        <fullName evidence="1">Uncharacterized protein</fullName>
    </submittedName>
</protein>
<organism evidence="1 2">
    <name type="scientific">Arctia plantaginis</name>
    <name type="common">Wood tiger moth</name>
    <name type="synonym">Phalaena plantaginis</name>
    <dbReference type="NCBI Taxonomy" id="874455"/>
    <lineage>
        <taxon>Eukaryota</taxon>
        <taxon>Metazoa</taxon>
        <taxon>Ecdysozoa</taxon>
        <taxon>Arthropoda</taxon>
        <taxon>Hexapoda</taxon>
        <taxon>Insecta</taxon>
        <taxon>Pterygota</taxon>
        <taxon>Neoptera</taxon>
        <taxon>Endopterygota</taxon>
        <taxon>Lepidoptera</taxon>
        <taxon>Glossata</taxon>
        <taxon>Ditrysia</taxon>
        <taxon>Noctuoidea</taxon>
        <taxon>Erebidae</taxon>
        <taxon>Arctiinae</taxon>
        <taxon>Arctia</taxon>
    </lineage>
</organism>
<evidence type="ECO:0000313" key="1">
    <source>
        <dbReference type="EMBL" id="CAB3259994.1"/>
    </source>
</evidence>
<sequence>MNSVNSRVFVNKVVFVTVGYTDYYSMSRSSKKYSYVWSLMANITKKQMTRLLWQMTLRKTIWKKLLTTQRKYILYK</sequence>
<gene>
    <name evidence="1" type="ORF">APLA_LOCUS16901</name>
</gene>
<name>A0A8S1BND5_ARCPL</name>
<dbReference type="AlphaFoldDB" id="A0A8S1BND5"/>
<dbReference type="EMBL" id="CADEBD010000745">
    <property type="protein sequence ID" value="CAB3259994.1"/>
    <property type="molecule type" value="Genomic_DNA"/>
</dbReference>
<accession>A0A8S1BND5</accession>
<evidence type="ECO:0000313" key="2">
    <source>
        <dbReference type="Proteomes" id="UP000494256"/>
    </source>
</evidence>
<dbReference type="Proteomes" id="UP000494256">
    <property type="component" value="Unassembled WGS sequence"/>
</dbReference>
<dbReference type="OrthoDB" id="7427168at2759"/>
<comment type="caution">
    <text evidence="1">The sequence shown here is derived from an EMBL/GenBank/DDBJ whole genome shotgun (WGS) entry which is preliminary data.</text>
</comment>
<reference evidence="1 2" key="1">
    <citation type="submission" date="2020-04" db="EMBL/GenBank/DDBJ databases">
        <authorList>
            <person name="Wallbank WR R."/>
            <person name="Pardo Diaz C."/>
            <person name="Kozak K."/>
            <person name="Martin S."/>
            <person name="Jiggins C."/>
            <person name="Moest M."/>
            <person name="Warren A I."/>
            <person name="Byers J.R.P. K."/>
            <person name="Montejo-Kovacevich G."/>
            <person name="Yen C E."/>
        </authorList>
    </citation>
    <scope>NUCLEOTIDE SEQUENCE [LARGE SCALE GENOMIC DNA]</scope>
</reference>
<proteinExistence type="predicted"/>